<dbReference type="PANTHER" id="PTHR24135:SF3">
    <property type="entry name" value="SH3 AND MULTIPLE ANKYRIN REPEAT DOMAINS PROTEIN 1"/>
    <property type="match status" value="1"/>
</dbReference>
<dbReference type="GO" id="GO:0045211">
    <property type="term" value="C:postsynaptic membrane"/>
    <property type="evidence" value="ECO:0007669"/>
    <property type="project" value="TreeGrafter"/>
</dbReference>
<evidence type="ECO:0000313" key="5">
    <source>
        <dbReference type="Proteomes" id="UP000242450"/>
    </source>
</evidence>
<evidence type="ECO:0000313" key="4">
    <source>
        <dbReference type="EMBL" id="OWK16335.1"/>
    </source>
</evidence>
<keyword evidence="1 2" id="KW-0728">SH3 domain</keyword>
<organism evidence="4 5">
    <name type="scientific">Cervus elaphus hippelaphus</name>
    <name type="common">European red deer</name>
    <dbReference type="NCBI Taxonomy" id="46360"/>
    <lineage>
        <taxon>Eukaryota</taxon>
        <taxon>Metazoa</taxon>
        <taxon>Chordata</taxon>
        <taxon>Craniata</taxon>
        <taxon>Vertebrata</taxon>
        <taxon>Euteleostomi</taxon>
        <taxon>Mammalia</taxon>
        <taxon>Eutheria</taxon>
        <taxon>Laurasiatheria</taxon>
        <taxon>Artiodactyla</taxon>
        <taxon>Ruminantia</taxon>
        <taxon>Pecora</taxon>
        <taxon>Cervidae</taxon>
        <taxon>Cervinae</taxon>
        <taxon>Cervus</taxon>
    </lineage>
</organism>
<proteinExistence type="predicted"/>
<dbReference type="SMART" id="SM00326">
    <property type="entry name" value="SH3"/>
    <property type="match status" value="1"/>
</dbReference>
<name>A0A212DDL0_CEREH</name>
<dbReference type="Gene3D" id="2.30.30.40">
    <property type="entry name" value="SH3 Domains"/>
    <property type="match status" value="1"/>
</dbReference>
<dbReference type="Pfam" id="PF07653">
    <property type="entry name" value="SH3_2"/>
    <property type="match status" value="1"/>
</dbReference>
<feature type="domain" description="SH3" evidence="3">
    <location>
        <begin position="1"/>
        <end position="54"/>
    </location>
</feature>
<dbReference type="EMBL" id="MKHE01000004">
    <property type="protein sequence ID" value="OWK16335.1"/>
    <property type="molecule type" value="Genomic_DNA"/>
</dbReference>
<dbReference type="PROSITE" id="PS50002">
    <property type="entry name" value="SH3"/>
    <property type="match status" value="1"/>
</dbReference>
<evidence type="ECO:0000256" key="1">
    <source>
        <dbReference type="ARBA" id="ARBA00022443"/>
    </source>
</evidence>
<dbReference type="InterPro" id="IPR036028">
    <property type="entry name" value="SH3-like_dom_sf"/>
</dbReference>
<dbReference type="GO" id="GO:0035255">
    <property type="term" value="F:ionotropic glutamate receptor binding"/>
    <property type="evidence" value="ECO:0007669"/>
    <property type="project" value="TreeGrafter"/>
</dbReference>
<dbReference type="AlphaFoldDB" id="A0A212DDL0"/>
<comment type="caution">
    <text evidence="4">The sequence shown here is derived from an EMBL/GenBank/DDBJ whole genome shotgun (WGS) entry which is preliminary data.</text>
</comment>
<dbReference type="InterPro" id="IPR051569">
    <property type="entry name" value="SHANK"/>
</dbReference>
<gene>
    <name evidence="4" type="ORF">Celaphus_00004773</name>
</gene>
<keyword evidence="5" id="KW-1185">Reference proteome</keyword>
<accession>A0A212DDL0</accession>
<dbReference type="OrthoDB" id="5340910at2759"/>
<dbReference type="GO" id="GO:0030160">
    <property type="term" value="F:synaptic receptor adaptor activity"/>
    <property type="evidence" value="ECO:0007669"/>
    <property type="project" value="TreeGrafter"/>
</dbReference>
<dbReference type="PANTHER" id="PTHR24135">
    <property type="entry name" value="SH3 AND MULTIPLE ANKYRIN REPEAT DOMAINS PROTEIN"/>
    <property type="match status" value="1"/>
</dbReference>
<dbReference type="SUPFAM" id="SSF50044">
    <property type="entry name" value="SH3-domain"/>
    <property type="match status" value="1"/>
</dbReference>
<protein>
    <recommendedName>
        <fullName evidence="3">SH3 domain-containing protein</fullName>
    </recommendedName>
</protein>
<evidence type="ECO:0000259" key="3">
    <source>
        <dbReference type="PROSITE" id="PS50002"/>
    </source>
</evidence>
<reference evidence="4 5" key="1">
    <citation type="journal article" date="2018" name="Mol. Genet. Genomics">
        <title>The red deer Cervus elaphus genome CerEla1.0: sequencing, annotating, genes, and chromosomes.</title>
        <authorList>
            <person name="Bana N.A."/>
            <person name="Nyiri A."/>
            <person name="Nagy J."/>
            <person name="Frank K."/>
            <person name="Nagy T."/>
            <person name="Steger V."/>
            <person name="Schiller M."/>
            <person name="Lakatos P."/>
            <person name="Sugar L."/>
            <person name="Horn P."/>
            <person name="Barta E."/>
            <person name="Orosz L."/>
        </authorList>
    </citation>
    <scope>NUCLEOTIDE SEQUENCE [LARGE SCALE GENOMIC DNA]</scope>
    <source>
        <strain evidence="4">Hungarian</strain>
    </source>
</reference>
<evidence type="ECO:0000256" key="2">
    <source>
        <dbReference type="PROSITE-ProRule" id="PRU00192"/>
    </source>
</evidence>
<sequence length="87" mass="9744">MAVKSYQAQGEGEISLSKGEKIKVLSIGEGGFWEGQVKGRIGWFPSDCLEEVANRSQEAKQESRSDKAKRLFRHYTVGSYDSFDAPR</sequence>
<dbReference type="Proteomes" id="UP000242450">
    <property type="component" value="Chromosome 4"/>
</dbReference>
<dbReference type="GO" id="GO:0043197">
    <property type="term" value="C:dendritic spine"/>
    <property type="evidence" value="ECO:0007669"/>
    <property type="project" value="TreeGrafter"/>
</dbReference>
<dbReference type="FunFam" id="2.30.30.40:FF:000025">
    <property type="entry name" value="SH3 and multiple ankyrin repeat domains protein 2"/>
    <property type="match status" value="1"/>
</dbReference>
<dbReference type="GO" id="GO:0014069">
    <property type="term" value="C:postsynaptic density"/>
    <property type="evidence" value="ECO:0007669"/>
    <property type="project" value="TreeGrafter"/>
</dbReference>
<dbReference type="InterPro" id="IPR001452">
    <property type="entry name" value="SH3_domain"/>
</dbReference>